<proteinExistence type="predicted"/>
<keyword evidence="2" id="KW-1185">Reference proteome</keyword>
<sequence>MSLYESLTALSNKAFPATDVIHSLLCILSNELCASNLQRNSHTFCTLIFRSRDICDHINSLIDKSITEDGWTSYDQYTAMIEPLEALLLSVSEVTDTPRVETLTDVVDIEQWIMGAQSWDIDRKKVKDSLTTAFFKDVFQSIAPALTSEDTKYSWKHDDDVFMENLIRGFERRLSNIKAKSAAGVRSRFVAIQSKLREIQMKAKTSTSDEIIVIAIKSTILVNGMVEVIINTNVPEIHAHLGSIPVLSETQELLDSISQDFDRPRKADLEKKYSDFEVLLKMKQGVDPMRLQPGSRRPPGRFLELQKFPGNIRPPYYLQTLVLVQYCHTLVNRYLKAEPELPRKPMDDAISATTIALHGASNLRDKVSNRTTIDFENVQSSEVTNAYQSAIATVKSSYDSYKIQFDPSRIDTAKENDTKRLKAWKDRVQGKNKNKPLGHVDIVVKFKDEALPRSAVNPREQKISVPPTTQLDVILWEVLAHASPEIRDRIRSRSYFKTESSSETLSLSDPASKVAGRVLLLVIGA</sequence>
<dbReference type="EMBL" id="KZ293696">
    <property type="protein sequence ID" value="PBK84732.1"/>
    <property type="molecule type" value="Genomic_DNA"/>
</dbReference>
<dbReference type="OMA" id="SRDICDH"/>
<dbReference type="OrthoDB" id="2953592at2759"/>
<protein>
    <submittedName>
        <fullName evidence="1">Uncharacterized protein</fullName>
    </submittedName>
</protein>
<dbReference type="InParanoid" id="A0A2H3CZW3"/>
<dbReference type="AlphaFoldDB" id="A0A2H3CZW3"/>
<evidence type="ECO:0000313" key="2">
    <source>
        <dbReference type="Proteomes" id="UP000217790"/>
    </source>
</evidence>
<dbReference type="Proteomes" id="UP000217790">
    <property type="component" value="Unassembled WGS sequence"/>
</dbReference>
<organism evidence="1 2">
    <name type="scientific">Armillaria gallica</name>
    <name type="common">Bulbous honey fungus</name>
    <name type="synonym">Armillaria bulbosa</name>
    <dbReference type="NCBI Taxonomy" id="47427"/>
    <lineage>
        <taxon>Eukaryota</taxon>
        <taxon>Fungi</taxon>
        <taxon>Dikarya</taxon>
        <taxon>Basidiomycota</taxon>
        <taxon>Agaricomycotina</taxon>
        <taxon>Agaricomycetes</taxon>
        <taxon>Agaricomycetidae</taxon>
        <taxon>Agaricales</taxon>
        <taxon>Marasmiineae</taxon>
        <taxon>Physalacriaceae</taxon>
        <taxon>Armillaria</taxon>
    </lineage>
</organism>
<evidence type="ECO:0000313" key="1">
    <source>
        <dbReference type="EMBL" id="PBK84732.1"/>
    </source>
</evidence>
<gene>
    <name evidence="1" type="ORF">ARMGADRAFT_603183</name>
</gene>
<reference evidence="2" key="1">
    <citation type="journal article" date="2017" name="Nat. Ecol. Evol.">
        <title>Genome expansion and lineage-specific genetic innovations in the forest pathogenic fungi Armillaria.</title>
        <authorList>
            <person name="Sipos G."/>
            <person name="Prasanna A.N."/>
            <person name="Walter M.C."/>
            <person name="O'Connor E."/>
            <person name="Balint B."/>
            <person name="Krizsan K."/>
            <person name="Kiss B."/>
            <person name="Hess J."/>
            <person name="Varga T."/>
            <person name="Slot J."/>
            <person name="Riley R."/>
            <person name="Boka B."/>
            <person name="Rigling D."/>
            <person name="Barry K."/>
            <person name="Lee J."/>
            <person name="Mihaltcheva S."/>
            <person name="LaButti K."/>
            <person name="Lipzen A."/>
            <person name="Waldron R."/>
            <person name="Moloney N.M."/>
            <person name="Sperisen C."/>
            <person name="Kredics L."/>
            <person name="Vagvoelgyi C."/>
            <person name="Patrignani A."/>
            <person name="Fitzpatrick D."/>
            <person name="Nagy I."/>
            <person name="Doyle S."/>
            <person name="Anderson J.B."/>
            <person name="Grigoriev I.V."/>
            <person name="Gueldener U."/>
            <person name="Muensterkoetter M."/>
            <person name="Nagy L.G."/>
        </authorList>
    </citation>
    <scope>NUCLEOTIDE SEQUENCE [LARGE SCALE GENOMIC DNA]</scope>
    <source>
        <strain evidence="2">Ar21-2</strain>
    </source>
</reference>
<accession>A0A2H3CZW3</accession>
<name>A0A2H3CZW3_ARMGA</name>